<accession>A0A1C6SR84</accession>
<evidence type="ECO:0000256" key="3">
    <source>
        <dbReference type="ARBA" id="ARBA00022692"/>
    </source>
</evidence>
<feature type="transmembrane region" description="Helical" evidence="7">
    <location>
        <begin position="238"/>
        <end position="259"/>
    </location>
</feature>
<keyword evidence="2" id="KW-0813">Transport</keyword>
<feature type="transmembrane region" description="Helical" evidence="7">
    <location>
        <begin position="280"/>
        <end position="301"/>
    </location>
</feature>
<feature type="transmembrane region" description="Helical" evidence="7">
    <location>
        <begin position="406"/>
        <end position="429"/>
    </location>
</feature>
<feature type="transmembrane region" description="Helical" evidence="7">
    <location>
        <begin position="127"/>
        <end position="153"/>
    </location>
</feature>
<evidence type="ECO:0000256" key="1">
    <source>
        <dbReference type="ARBA" id="ARBA00004141"/>
    </source>
</evidence>
<feature type="compositionally biased region" description="Basic and acidic residues" evidence="6">
    <location>
        <begin position="1"/>
        <end position="12"/>
    </location>
</feature>
<organism evidence="8 9">
    <name type="scientific">Micromonospora inyonensis</name>
    <dbReference type="NCBI Taxonomy" id="47866"/>
    <lineage>
        <taxon>Bacteria</taxon>
        <taxon>Bacillati</taxon>
        <taxon>Actinomycetota</taxon>
        <taxon>Actinomycetes</taxon>
        <taxon>Micromonosporales</taxon>
        <taxon>Micromonosporaceae</taxon>
        <taxon>Micromonospora</taxon>
    </lineage>
</organism>
<dbReference type="GO" id="GO:0016020">
    <property type="term" value="C:membrane"/>
    <property type="evidence" value="ECO:0007669"/>
    <property type="project" value="UniProtKB-SubCell"/>
</dbReference>
<feature type="transmembrane region" description="Helical" evidence="7">
    <location>
        <begin position="84"/>
        <end position="106"/>
    </location>
</feature>
<dbReference type="STRING" id="47866.GA0074694_6150"/>
<feature type="region of interest" description="Disordered" evidence="6">
    <location>
        <begin position="1"/>
        <end position="28"/>
    </location>
</feature>
<dbReference type="EMBL" id="FMHU01000002">
    <property type="protein sequence ID" value="SCL32038.1"/>
    <property type="molecule type" value="Genomic_DNA"/>
</dbReference>
<evidence type="ECO:0000256" key="2">
    <source>
        <dbReference type="ARBA" id="ARBA00022448"/>
    </source>
</evidence>
<comment type="subcellular location">
    <subcellularLocation>
        <location evidence="1">Membrane</location>
        <topology evidence="1">Multi-pass membrane protein</topology>
    </subcellularLocation>
</comment>
<dbReference type="AlphaFoldDB" id="A0A1C6SR84"/>
<keyword evidence="9" id="KW-1185">Reference proteome</keyword>
<dbReference type="Proteomes" id="UP000198906">
    <property type="component" value="Unassembled WGS sequence"/>
</dbReference>
<feature type="transmembrane region" description="Helical" evidence="7">
    <location>
        <begin position="53"/>
        <end position="78"/>
    </location>
</feature>
<dbReference type="PANTHER" id="PTHR45649">
    <property type="entry name" value="AMINO-ACID PERMEASE BAT1"/>
    <property type="match status" value="1"/>
</dbReference>
<dbReference type="InterPro" id="IPR002293">
    <property type="entry name" value="AA/rel_permease1"/>
</dbReference>
<evidence type="ECO:0000256" key="4">
    <source>
        <dbReference type="ARBA" id="ARBA00022989"/>
    </source>
</evidence>
<feature type="transmembrane region" description="Helical" evidence="7">
    <location>
        <begin position="330"/>
        <end position="355"/>
    </location>
</feature>
<dbReference type="Gene3D" id="1.20.1740.10">
    <property type="entry name" value="Amino acid/polyamine transporter I"/>
    <property type="match status" value="1"/>
</dbReference>
<evidence type="ECO:0000256" key="6">
    <source>
        <dbReference type="SAM" id="MobiDB-lite"/>
    </source>
</evidence>
<feature type="transmembrane region" description="Helical" evidence="7">
    <location>
        <begin position="478"/>
        <end position="495"/>
    </location>
</feature>
<name>A0A1C6SR84_9ACTN</name>
<dbReference type="GO" id="GO:0022857">
    <property type="term" value="F:transmembrane transporter activity"/>
    <property type="evidence" value="ECO:0007669"/>
    <property type="project" value="InterPro"/>
</dbReference>
<feature type="transmembrane region" description="Helical" evidence="7">
    <location>
        <begin position="165"/>
        <end position="184"/>
    </location>
</feature>
<dbReference type="PIRSF" id="PIRSF006060">
    <property type="entry name" value="AA_transporter"/>
    <property type="match status" value="1"/>
</dbReference>
<dbReference type="Pfam" id="PF13520">
    <property type="entry name" value="AA_permease_2"/>
    <property type="match status" value="1"/>
</dbReference>
<feature type="transmembrane region" description="Helical" evidence="7">
    <location>
        <begin position="380"/>
        <end position="400"/>
    </location>
</feature>
<gene>
    <name evidence="8" type="ORF">GA0074694_6150</name>
</gene>
<dbReference type="RefSeq" id="WP_091463231.1">
    <property type="nucleotide sequence ID" value="NZ_FMHU01000002.1"/>
</dbReference>
<keyword evidence="5 7" id="KW-0472">Membrane</keyword>
<sequence length="523" mass="56258">MTDRASRPRLDTDQPTGPRLDLAPPPRVVGEDEDARLAEFGYEQKLDRSVGKIASFAIGFSTISATTAVFTGFGAGYFNAGSPFIWTLFLAIPVFLLWTVIAADMAAKIPLAGYAYQWTSRLNGSSYGWFTGCAALIGWVSGMTSLGYIFAGYLGSLLGWDLTQAGQIFIAIGVVSICTLINAYRLRLATLLNNIGVGLELVITIAVTLIVAVVAFAVHDDAQPISSLFQGTTPDGQTQSYFLAWLTASLGPFFGLVGVEAVADVAEETKGARRIIPRTMFYAFATSCVIEFLMYFVYVLAIRNPSELTDSSAPIEVIITQQLGPVFSRITVAIALTNILVCLLANVLVATRLLYSLSRDNMMPFSHALRHVSPTRKTPSTAVVSLGVVSVLMLLSALVNARAFNYFLGIATLAFFTTYVLQTIGLLVASRQGRVPAAEPGTYDLGKARTPVLVTSLVVFLLVEAALLFLPAFAGNGLVFAGILGLPLLWWLLVLRRRLKAGGAGTRYAQQHPDENQSAGLRV</sequence>
<evidence type="ECO:0000313" key="8">
    <source>
        <dbReference type="EMBL" id="SCL32038.1"/>
    </source>
</evidence>
<dbReference type="PANTHER" id="PTHR45649:SF26">
    <property type="entry name" value="OS04G0435100 PROTEIN"/>
    <property type="match status" value="1"/>
</dbReference>
<feature type="transmembrane region" description="Helical" evidence="7">
    <location>
        <begin position="450"/>
        <end position="472"/>
    </location>
</feature>
<protein>
    <submittedName>
        <fullName evidence="8">Amino acid transporter</fullName>
    </submittedName>
</protein>
<keyword evidence="4 7" id="KW-1133">Transmembrane helix</keyword>
<keyword evidence="3 7" id="KW-0812">Transmembrane</keyword>
<proteinExistence type="predicted"/>
<evidence type="ECO:0000256" key="5">
    <source>
        <dbReference type="ARBA" id="ARBA00023136"/>
    </source>
</evidence>
<reference evidence="9" key="1">
    <citation type="submission" date="2016-06" db="EMBL/GenBank/DDBJ databases">
        <authorList>
            <person name="Varghese N."/>
        </authorList>
    </citation>
    <scope>NUCLEOTIDE SEQUENCE [LARGE SCALE GENOMIC DNA]</scope>
    <source>
        <strain evidence="9">DSM 46123</strain>
    </source>
</reference>
<evidence type="ECO:0000313" key="9">
    <source>
        <dbReference type="Proteomes" id="UP000198906"/>
    </source>
</evidence>
<evidence type="ECO:0000256" key="7">
    <source>
        <dbReference type="SAM" id="Phobius"/>
    </source>
</evidence>
<feature type="transmembrane region" description="Helical" evidence="7">
    <location>
        <begin position="196"/>
        <end position="218"/>
    </location>
</feature>